<feature type="region of interest" description="Disordered" evidence="1">
    <location>
        <begin position="182"/>
        <end position="204"/>
    </location>
</feature>
<dbReference type="KEGG" id="vg:55608543"/>
<protein>
    <submittedName>
        <fullName evidence="2">Uncharacterized protein</fullName>
    </submittedName>
</protein>
<sequence>MKSFIQRHLSTLSESDALLTEAFNSKPYEITMTKKGASDILFGFETDEGTEYQIRFRNFPKLGKNIRRVTVRQKQGSTFKDVVKKFDDGMRVMATMIAAVEMFVTTPMGKATDGFALDMSKKAAPRASKIFAKALKRNKVFKKYFEVVDTIAGSDEAVTTAWAVAKGKTASDVFSGPDAEGLLPDTSDTGNGEVDVDDLGKGDNGPKTMIEVQDIVIDYLQNVQGINIRKVQTGTNLMTYNMDMGSNVVMSLEYTRTTSGYKFTVLFRKEGVASASIPASASTNTIKAYIRSMMNSVNEKFGEIVSYEVGFVKGHLKGRREGHIIKGTFGGYDIEIDTRSKQLMIGDLLVNDAPVDNHEELLKVIIDRVNEMSGKPKQSKTESFIAALMQTVKDAGLNTSAVTTVTKGQMVQVYSNSQLIRTVNVVSDQSAKFLSVKTPAKPWKDLIARIIPSIQYNQKNSATPPSVKGVSKKDMVAGFIDKYQSLEEKYRAFNMTVEGNAVGGMTYGYISIDIKGTPEAAGKQLKQILRKEGLKPLKVETMEGDDSSYYGDWGAAVATFEILLGESSNNEGAFSKFLKTKA</sequence>
<evidence type="ECO:0000313" key="3">
    <source>
        <dbReference type="Proteomes" id="UP000260311"/>
    </source>
</evidence>
<dbReference type="EMBL" id="MH375644">
    <property type="protein sequence ID" value="AXC34465.1"/>
    <property type="molecule type" value="Genomic_DNA"/>
</dbReference>
<keyword evidence="3" id="KW-1185">Reference proteome</keyword>
<evidence type="ECO:0000313" key="2">
    <source>
        <dbReference type="EMBL" id="AXC34465.1"/>
    </source>
</evidence>
<dbReference type="GeneID" id="55608543"/>
<evidence type="ECO:0000256" key="1">
    <source>
        <dbReference type="SAM" id="MobiDB-lite"/>
    </source>
</evidence>
<reference evidence="2 3" key="1">
    <citation type="submission" date="2018-05" db="EMBL/GenBank/DDBJ databases">
        <title>The genome of Vibrio coralliilyticus phage YC.</title>
        <authorList>
            <person name="Benler S."/>
        </authorList>
    </citation>
    <scope>NUCLEOTIDE SEQUENCE [LARGE SCALE GENOMIC DNA]</scope>
</reference>
<organism evidence="2 3">
    <name type="scientific">Vibrio phage YC</name>
    <dbReference type="NCBI Taxonomy" id="2267403"/>
    <lineage>
        <taxon>Viruses</taxon>
        <taxon>Duplodnaviria</taxon>
        <taxon>Heunggongvirae</taxon>
        <taxon>Uroviricota</taxon>
        <taxon>Caudoviricetes</taxon>
        <taxon>Pantevenvirales</taxon>
        <taxon>Ackermannviridae</taxon>
        <taxon>Campanilevirus</taxon>
        <taxon>Campanilevirus YC</taxon>
    </lineage>
</organism>
<dbReference type="RefSeq" id="YP_009838311.1">
    <property type="nucleotide sequence ID" value="NC_048709.1"/>
</dbReference>
<proteinExistence type="predicted"/>
<accession>A0A384ZS59</accession>
<name>A0A384ZS59_9CAUD</name>
<dbReference type="Proteomes" id="UP000260311">
    <property type="component" value="Segment"/>
</dbReference>